<sequence length="550" mass="60871">MSPQTMSRCTTPPLLSQTLPSPHIAVAILVTMAATLMLLLLHRHKRGAASKKREAGRLPPGPATLPFIGNMHQLIWNKSSVFRWIHRLLDETAGGADALTLKLGSVHVVVVACPEIAREVLRRNEAAFFARPATFASNLFSYGYKSTSLTVVEDQWRKMKRVLTSEVLSPALECQLHGRRALEADHLVRSVHGQLKLTPEGGCIDIRHVARHFCGNIIRRLVFGKRCFGDGESPAADEQEHVDALFTLVNYVYSFCVSDYYPGLVGLDLDGHEKVAKGVMSTLDRLHGPLIDERVREWSQRRKAGDDGRDVADILDVLVSLQDADGQPVLSMDEIKAQTVELMFGSVVYPSNTVEWALAEMMNRPDVMRKAIDELDAVVGKERLVQESDISKLNYLKSCIREAFRLHPYHAINAPRVAMEDTTVAGYLIPKDSHVIVSRIGLGKNSKVWPEPLEFRPERHLAGDGAADVVVLAEPDLRFITFGTGRRGCPVVSLGTAFTMVLFARLLQGFSWAKPPSIDRIDLQESPTSLALAAPLVLQAEPRLAPHLYA</sequence>
<protein>
    <submittedName>
        <fullName evidence="8">Uncharacterized protein</fullName>
    </submittedName>
</protein>
<dbReference type="GO" id="GO:0016705">
    <property type="term" value="F:oxidoreductase activity, acting on paired donors, with incorporation or reduction of molecular oxygen"/>
    <property type="evidence" value="ECO:0007669"/>
    <property type="project" value="InterPro"/>
</dbReference>
<keyword evidence="7" id="KW-0812">Transmembrane</keyword>
<evidence type="ECO:0000256" key="6">
    <source>
        <dbReference type="PIRSR" id="PIRSR602401-1"/>
    </source>
</evidence>
<keyword evidence="3 6" id="KW-0479">Metal-binding</keyword>
<dbReference type="Pfam" id="PF00067">
    <property type="entry name" value="p450"/>
    <property type="match status" value="1"/>
</dbReference>
<dbReference type="InterPro" id="IPR001128">
    <property type="entry name" value="Cyt_P450"/>
</dbReference>
<comment type="cofactor">
    <cofactor evidence="6">
        <name>heme</name>
        <dbReference type="ChEBI" id="CHEBI:30413"/>
    </cofactor>
</comment>
<dbReference type="PRINTS" id="PR00463">
    <property type="entry name" value="EP450I"/>
</dbReference>
<keyword evidence="7" id="KW-1133">Transmembrane helix</keyword>
<feature type="binding site" description="axial binding residue" evidence="6">
    <location>
        <position position="489"/>
    </location>
    <ligand>
        <name>heme</name>
        <dbReference type="ChEBI" id="CHEBI:30413"/>
    </ligand>
    <ligandPart>
        <name>Fe</name>
        <dbReference type="ChEBI" id="CHEBI:18248"/>
    </ligandPart>
</feature>
<keyword evidence="9" id="KW-1185">Reference proteome</keyword>
<comment type="similarity">
    <text evidence="1">Belongs to the cytochrome P450 family.</text>
</comment>
<dbReference type="InterPro" id="IPR036396">
    <property type="entry name" value="Cyt_P450_sf"/>
</dbReference>
<feature type="transmembrane region" description="Helical" evidence="7">
    <location>
        <begin position="20"/>
        <end position="41"/>
    </location>
</feature>
<dbReference type="InterPro" id="IPR002401">
    <property type="entry name" value="Cyt_P450_E_grp-I"/>
</dbReference>
<dbReference type="Gene3D" id="1.10.630.10">
    <property type="entry name" value="Cytochrome P450"/>
    <property type="match status" value="1"/>
</dbReference>
<keyword evidence="5 6" id="KW-0408">Iron</keyword>
<dbReference type="OrthoDB" id="594634at2759"/>
<dbReference type="GO" id="GO:0004497">
    <property type="term" value="F:monooxygenase activity"/>
    <property type="evidence" value="ECO:0007669"/>
    <property type="project" value="InterPro"/>
</dbReference>
<keyword evidence="2 6" id="KW-0349">Heme</keyword>
<dbReference type="AlphaFoldDB" id="A0A8T0NKU9"/>
<dbReference type="PANTHER" id="PTHR47944">
    <property type="entry name" value="CYTOCHROME P450 98A9"/>
    <property type="match status" value="1"/>
</dbReference>
<gene>
    <name evidence="8" type="ORF">PVAP13_9KG120400</name>
</gene>
<evidence type="ECO:0000256" key="2">
    <source>
        <dbReference type="ARBA" id="ARBA00022617"/>
    </source>
</evidence>
<keyword evidence="4" id="KW-0560">Oxidoreductase</keyword>
<dbReference type="GO" id="GO:0020037">
    <property type="term" value="F:heme binding"/>
    <property type="evidence" value="ECO:0007669"/>
    <property type="project" value="InterPro"/>
</dbReference>
<keyword evidence="7" id="KW-0472">Membrane</keyword>
<proteinExistence type="inferred from homology"/>
<name>A0A8T0NKU9_PANVG</name>
<evidence type="ECO:0000256" key="1">
    <source>
        <dbReference type="ARBA" id="ARBA00010617"/>
    </source>
</evidence>
<evidence type="ECO:0000256" key="4">
    <source>
        <dbReference type="ARBA" id="ARBA00023002"/>
    </source>
</evidence>
<evidence type="ECO:0000256" key="7">
    <source>
        <dbReference type="SAM" id="Phobius"/>
    </source>
</evidence>
<dbReference type="EMBL" id="CM029053">
    <property type="protein sequence ID" value="KAG2547736.1"/>
    <property type="molecule type" value="Genomic_DNA"/>
</dbReference>
<dbReference type="PANTHER" id="PTHR47944:SF19">
    <property type="entry name" value="CYTOCHROME P450 77A4"/>
    <property type="match status" value="1"/>
</dbReference>
<organism evidence="8 9">
    <name type="scientific">Panicum virgatum</name>
    <name type="common">Blackwell switchgrass</name>
    <dbReference type="NCBI Taxonomy" id="38727"/>
    <lineage>
        <taxon>Eukaryota</taxon>
        <taxon>Viridiplantae</taxon>
        <taxon>Streptophyta</taxon>
        <taxon>Embryophyta</taxon>
        <taxon>Tracheophyta</taxon>
        <taxon>Spermatophyta</taxon>
        <taxon>Magnoliopsida</taxon>
        <taxon>Liliopsida</taxon>
        <taxon>Poales</taxon>
        <taxon>Poaceae</taxon>
        <taxon>PACMAD clade</taxon>
        <taxon>Panicoideae</taxon>
        <taxon>Panicodae</taxon>
        <taxon>Paniceae</taxon>
        <taxon>Panicinae</taxon>
        <taxon>Panicum</taxon>
        <taxon>Panicum sect. Hiantes</taxon>
    </lineage>
</organism>
<dbReference type="Proteomes" id="UP000823388">
    <property type="component" value="Chromosome 9K"/>
</dbReference>
<dbReference type="SUPFAM" id="SSF48264">
    <property type="entry name" value="Cytochrome P450"/>
    <property type="match status" value="1"/>
</dbReference>
<evidence type="ECO:0000256" key="3">
    <source>
        <dbReference type="ARBA" id="ARBA00022723"/>
    </source>
</evidence>
<evidence type="ECO:0000313" key="9">
    <source>
        <dbReference type="Proteomes" id="UP000823388"/>
    </source>
</evidence>
<accession>A0A8T0NKU9</accession>
<comment type="caution">
    <text evidence="8">The sequence shown here is derived from an EMBL/GenBank/DDBJ whole genome shotgun (WGS) entry which is preliminary data.</text>
</comment>
<dbReference type="GO" id="GO:0005506">
    <property type="term" value="F:iron ion binding"/>
    <property type="evidence" value="ECO:0007669"/>
    <property type="project" value="InterPro"/>
</dbReference>
<reference evidence="8" key="1">
    <citation type="submission" date="2020-05" db="EMBL/GenBank/DDBJ databases">
        <title>WGS assembly of Panicum virgatum.</title>
        <authorList>
            <person name="Lovell J.T."/>
            <person name="Jenkins J."/>
            <person name="Shu S."/>
            <person name="Juenger T.E."/>
            <person name="Schmutz J."/>
        </authorList>
    </citation>
    <scope>NUCLEOTIDE SEQUENCE</scope>
    <source>
        <strain evidence="8">AP13</strain>
    </source>
</reference>
<evidence type="ECO:0000256" key="5">
    <source>
        <dbReference type="ARBA" id="ARBA00023004"/>
    </source>
</evidence>
<evidence type="ECO:0000313" key="8">
    <source>
        <dbReference type="EMBL" id="KAG2547736.1"/>
    </source>
</evidence>